<evidence type="ECO:0000313" key="1">
    <source>
        <dbReference type="EMBL" id="EHC13826.1"/>
    </source>
</evidence>
<dbReference type="EMBL" id="AGIZ01000006">
    <property type="protein sequence ID" value="EHC13826.1"/>
    <property type="molecule type" value="Genomic_DNA"/>
</dbReference>
<evidence type="ECO:0000313" key="2">
    <source>
        <dbReference type="Proteomes" id="UP000004344"/>
    </source>
</evidence>
<comment type="caution">
    <text evidence="1">The sequence shown here is derived from an EMBL/GenBank/DDBJ whole genome shotgun (WGS) entry which is preliminary data.</text>
</comment>
<keyword evidence="2" id="KW-1185">Reference proteome</keyword>
<accession>G6FT93</accession>
<protein>
    <submittedName>
        <fullName evidence="1">Uncharacterized protein</fullName>
    </submittedName>
</protein>
<proteinExistence type="predicted"/>
<dbReference type="AlphaFoldDB" id="G6FT93"/>
<name>G6FT93_9CYAN</name>
<organism evidence="1 2">
    <name type="scientific">Fischerella thermalis JSC-11</name>
    <dbReference type="NCBI Taxonomy" id="741277"/>
    <lineage>
        <taxon>Bacteria</taxon>
        <taxon>Bacillati</taxon>
        <taxon>Cyanobacteriota</taxon>
        <taxon>Cyanophyceae</taxon>
        <taxon>Nostocales</taxon>
        <taxon>Hapalosiphonaceae</taxon>
        <taxon>Fischerella</taxon>
    </lineage>
</organism>
<dbReference type="Proteomes" id="UP000004344">
    <property type="component" value="Unassembled WGS sequence"/>
</dbReference>
<gene>
    <name evidence="1" type="ORF">FJSC11DRAFT_2090</name>
</gene>
<sequence>MNIFTLVLDLICVKIVYILSNTDEHRWTQMYYLCDAYSKTINRLL</sequence>
<reference evidence="1 2" key="1">
    <citation type="submission" date="2011-09" db="EMBL/GenBank/DDBJ databases">
        <title>The draft genome of Fischerella sp. JSC-11.</title>
        <authorList>
            <consortium name="US DOE Joint Genome Institute (JGI-PGF)"/>
            <person name="Lucas S."/>
            <person name="Han J."/>
            <person name="Lapidus A."/>
            <person name="Cheng J.-F."/>
            <person name="Goodwin L."/>
            <person name="Pitluck S."/>
            <person name="Peters L."/>
            <person name="Land M.L."/>
            <person name="Hauser L."/>
            <person name="Sarkisova S."/>
            <person name="Bryant D.A."/>
            <person name="Brown I."/>
            <person name="Woyke T.J."/>
        </authorList>
    </citation>
    <scope>NUCLEOTIDE SEQUENCE [LARGE SCALE GENOMIC DNA]</scope>
    <source>
        <strain evidence="1 2">JSC-11</strain>
    </source>
</reference>